<dbReference type="Pfam" id="PF00892">
    <property type="entry name" value="EamA"/>
    <property type="match status" value="1"/>
</dbReference>
<accession>A0A1C3CWW3</accession>
<dbReference type="AlphaFoldDB" id="A0A1C3CWW3"/>
<evidence type="ECO:0000256" key="5">
    <source>
        <dbReference type="ARBA" id="ARBA00023136"/>
    </source>
</evidence>
<keyword evidence="2" id="KW-1003">Cell membrane</keyword>
<reference evidence="8 9" key="1">
    <citation type="submission" date="2016-07" db="EMBL/GenBank/DDBJ databases">
        <title>Acinetobacter sp. ANC 4603.</title>
        <authorList>
            <person name="Radolfova-Krizova L."/>
            <person name="Nemec A."/>
        </authorList>
    </citation>
    <scope>NUCLEOTIDE SEQUENCE [LARGE SCALE GENOMIC DNA]</scope>
    <source>
        <strain evidence="8 9">ANC 4603</strain>
    </source>
</reference>
<evidence type="ECO:0000256" key="6">
    <source>
        <dbReference type="SAM" id="Phobius"/>
    </source>
</evidence>
<dbReference type="InterPro" id="IPR037185">
    <property type="entry name" value="EmrE-like"/>
</dbReference>
<dbReference type="PANTHER" id="PTHR42920">
    <property type="entry name" value="OS03G0707200 PROTEIN-RELATED"/>
    <property type="match status" value="1"/>
</dbReference>
<keyword evidence="4 6" id="KW-1133">Transmembrane helix</keyword>
<feature type="domain" description="EamA" evidence="7">
    <location>
        <begin position="158"/>
        <end position="287"/>
    </location>
</feature>
<evidence type="ECO:0000313" key="9">
    <source>
        <dbReference type="Proteomes" id="UP000186553"/>
    </source>
</evidence>
<dbReference type="STRING" id="1891224.BBP83_07545"/>
<evidence type="ECO:0000259" key="7">
    <source>
        <dbReference type="Pfam" id="PF00892"/>
    </source>
</evidence>
<feature type="transmembrane region" description="Helical" evidence="6">
    <location>
        <begin position="157"/>
        <end position="175"/>
    </location>
</feature>
<dbReference type="InterPro" id="IPR000620">
    <property type="entry name" value="EamA_dom"/>
</dbReference>
<dbReference type="NCBIfam" id="NF008676">
    <property type="entry name" value="PRK11689.1"/>
    <property type="match status" value="1"/>
</dbReference>
<dbReference type="EMBL" id="MBDL01000009">
    <property type="protein sequence ID" value="ODA13285.1"/>
    <property type="molecule type" value="Genomic_DNA"/>
</dbReference>
<dbReference type="RefSeq" id="WP_068887494.1">
    <property type="nucleotide sequence ID" value="NZ_CBCRUU010000002.1"/>
</dbReference>
<feature type="transmembrane region" description="Helical" evidence="6">
    <location>
        <begin position="64"/>
        <end position="83"/>
    </location>
</feature>
<keyword evidence="9" id="KW-1185">Reference proteome</keyword>
<evidence type="ECO:0000256" key="1">
    <source>
        <dbReference type="ARBA" id="ARBA00004651"/>
    </source>
</evidence>
<feature type="transmembrane region" description="Helical" evidence="6">
    <location>
        <begin position="33"/>
        <end position="52"/>
    </location>
</feature>
<comment type="caution">
    <text evidence="8">The sequence shown here is derived from an EMBL/GenBank/DDBJ whole genome shotgun (WGS) entry which is preliminary data.</text>
</comment>
<dbReference type="InterPro" id="IPR051258">
    <property type="entry name" value="Diverse_Substrate_Transporter"/>
</dbReference>
<sequence>MSKNIATLIGFTAILQWSSIVGLLKTISSKIGADLAVTCMYTFSAIILLLLFRIPNLKQISKYYLLFATSLFVVYELCFSYAIALTQTPEQAIEISLVGYLWPSLTIATLIIFKELKFNFLVVIGLVISLSGIILIQTGNGAFSWVSVLHNIQQNPISYILALLGASLWALYCVITKKYSNGHNPIALFFLVVAVVLWLKMFILHDIKSMPSIDTTTLIYMAILSTVTALGYAAWNIGIIKGNITILVTLSYFSPVFSPFISMLILQTSLSSNFWSGTILVTLGSLVCWISTNWQPIKAKLLALKMKYTCD</sequence>
<feature type="transmembrane region" description="Helical" evidence="6">
    <location>
        <begin position="244"/>
        <end position="266"/>
    </location>
</feature>
<organism evidence="8 9">
    <name type="scientific">Acinetobacter celticus</name>
    <dbReference type="NCBI Taxonomy" id="1891224"/>
    <lineage>
        <taxon>Bacteria</taxon>
        <taxon>Pseudomonadati</taxon>
        <taxon>Pseudomonadota</taxon>
        <taxon>Gammaproteobacteria</taxon>
        <taxon>Moraxellales</taxon>
        <taxon>Moraxellaceae</taxon>
        <taxon>Acinetobacter</taxon>
    </lineage>
</organism>
<gene>
    <name evidence="8" type="ORF">BBP83_07545</name>
</gene>
<evidence type="ECO:0000256" key="3">
    <source>
        <dbReference type="ARBA" id="ARBA00022692"/>
    </source>
</evidence>
<dbReference type="GO" id="GO:0005886">
    <property type="term" value="C:plasma membrane"/>
    <property type="evidence" value="ECO:0007669"/>
    <property type="project" value="UniProtKB-SubCell"/>
</dbReference>
<evidence type="ECO:0000313" key="8">
    <source>
        <dbReference type="EMBL" id="ODA13285.1"/>
    </source>
</evidence>
<dbReference type="SUPFAM" id="SSF103481">
    <property type="entry name" value="Multidrug resistance efflux transporter EmrE"/>
    <property type="match status" value="1"/>
</dbReference>
<feature type="transmembrane region" description="Helical" evidence="6">
    <location>
        <begin position="272"/>
        <end position="292"/>
    </location>
</feature>
<dbReference type="Proteomes" id="UP000186553">
    <property type="component" value="Unassembled WGS sequence"/>
</dbReference>
<feature type="transmembrane region" description="Helical" evidence="6">
    <location>
        <begin position="95"/>
        <end position="113"/>
    </location>
</feature>
<feature type="transmembrane region" description="Helical" evidence="6">
    <location>
        <begin position="187"/>
        <end position="205"/>
    </location>
</feature>
<feature type="transmembrane region" description="Helical" evidence="6">
    <location>
        <begin position="217"/>
        <end position="237"/>
    </location>
</feature>
<dbReference type="OrthoDB" id="7065924at2"/>
<protein>
    <recommendedName>
        <fullName evidence="7">EamA domain-containing protein</fullName>
    </recommendedName>
</protein>
<proteinExistence type="predicted"/>
<feature type="transmembrane region" description="Helical" evidence="6">
    <location>
        <begin position="120"/>
        <end position="137"/>
    </location>
</feature>
<evidence type="ECO:0000256" key="4">
    <source>
        <dbReference type="ARBA" id="ARBA00022989"/>
    </source>
</evidence>
<dbReference type="PANTHER" id="PTHR42920:SF24">
    <property type="entry name" value="AROMATIC AMINO ACID EXPORTER YDDG"/>
    <property type="match status" value="1"/>
</dbReference>
<comment type="subcellular location">
    <subcellularLocation>
        <location evidence="1">Cell membrane</location>
        <topology evidence="1">Multi-pass membrane protein</topology>
    </subcellularLocation>
</comment>
<name>A0A1C3CWW3_9GAMM</name>
<keyword evidence="5 6" id="KW-0472">Membrane</keyword>
<keyword evidence="3 6" id="KW-0812">Transmembrane</keyword>
<evidence type="ECO:0000256" key="2">
    <source>
        <dbReference type="ARBA" id="ARBA00022475"/>
    </source>
</evidence>